<accession>A0A2P9HJC8</accession>
<protein>
    <submittedName>
        <fullName evidence="2">Uncharacterized protein</fullName>
    </submittedName>
</protein>
<evidence type="ECO:0000256" key="1">
    <source>
        <dbReference type="SAM" id="Phobius"/>
    </source>
</evidence>
<dbReference type="Proteomes" id="UP000246073">
    <property type="component" value="Unassembled WGS sequence"/>
</dbReference>
<keyword evidence="1" id="KW-0812">Transmembrane</keyword>
<organism evidence="2 3">
    <name type="scientific">Ochrobactrum soli</name>
    <dbReference type="NCBI Taxonomy" id="2448455"/>
    <lineage>
        <taxon>Bacteria</taxon>
        <taxon>Pseudomonadati</taxon>
        <taxon>Pseudomonadota</taxon>
        <taxon>Alphaproteobacteria</taxon>
        <taxon>Hyphomicrobiales</taxon>
        <taxon>Brucellaceae</taxon>
        <taxon>Brucella/Ochrobactrum group</taxon>
        <taxon>Ochrobactrum</taxon>
    </lineage>
</organism>
<keyword evidence="1" id="KW-0472">Membrane</keyword>
<proteinExistence type="predicted"/>
<gene>
    <name evidence="2" type="ORF">OHAE_75</name>
</gene>
<sequence>MAKHSKQGAGRKAALGKRLLILTILAILLVIALIWMSIYLFDPNGGLDFDDLGIFALDFNVIDTMLPRIL</sequence>
<evidence type="ECO:0000313" key="2">
    <source>
        <dbReference type="EMBL" id="SPL64208.1"/>
    </source>
</evidence>
<name>A0A2P9HJC8_9HYPH</name>
<reference evidence="3" key="1">
    <citation type="submission" date="2017-12" db="EMBL/GenBank/DDBJ databases">
        <authorList>
            <person name="Diaz M."/>
        </authorList>
    </citation>
    <scope>NUCLEOTIDE SEQUENCE [LARGE SCALE GENOMIC DNA]</scope>
    <source>
        <strain evidence="3">FI11154</strain>
    </source>
</reference>
<evidence type="ECO:0000313" key="3">
    <source>
        <dbReference type="Proteomes" id="UP000246073"/>
    </source>
</evidence>
<feature type="transmembrane region" description="Helical" evidence="1">
    <location>
        <begin position="20"/>
        <end position="41"/>
    </location>
</feature>
<dbReference type="RefSeq" id="WP_078339952.1">
    <property type="nucleotide sequence ID" value="NZ_OOFM01000005.1"/>
</dbReference>
<dbReference type="AlphaFoldDB" id="A0A2P9HJC8"/>
<dbReference type="EMBL" id="OOFM01000005">
    <property type="protein sequence ID" value="SPL64208.1"/>
    <property type="molecule type" value="Genomic_DNA"/>
</dbReference>
<keyword evidence="1" id="KW-1133">Transmembrane helix</keyword>